<gene>
    <name evidence="1" type="ORF">METZ01_LOCUS138958</name>
</gene>
<accession>A0A381ZAE6</accession>
<proteinExistence type="predicted"/>
<feature type="non-terminal residue" evidence="1">
    <location>
        <position position="1"/>
    </location>
</feature>
<dbReference type="AlphaFoldDB" id="A0A381ZAE6"/>
<organism evidence="1">
    <name type="scientific">marine metagenome</name>
    <dbReference type="NCBI Taxonomy" id="408172"/>
    <lineage>
        <taxon>unclassified sequences</taxon>
        <taxon>metagenomes</taxon>
        <taxon>ecological metagenomes</taxon>
    </lineage>
</organism>
<protein>
    <submittedName>
        <fullName evidence="1">Uncharacterized protein</fullName>
    </submittedName>
</protein>
<reference evidence="1" key="1">
    <citation type="submission" date="2018-05" db="EMBL/GenBank/DDBJ databases">
        <authorList>
            <person name="Lanie J.A."/>
            <person name="Ng W.-L."/>
            <person name="Kazmierczak K.M."/>
            <person name="Andrzejewski T.M."/>
            <person name="Davidsen T.M."/>
            <person name="Wayne K.J."/>
            <person name="Tettelin H."/>
            <person name="Glass J.I."/>
            <person name="Rusch D."/>
            <person name="Podicherti R."/>
            <person name="Tsui H.-C.T."/>
            <person name="Winkler M.E."/>
        </authorList>
    </citation>
    <scope>NUCLEOTIDE SEQUENCE</scope>
</reference>
<name>A0A381ZAE6_9ZZZZ</name>
<dbReference type="EMBL" id="UINC01020523">
    <property type="protein sequence ID" value="SVA86104.1"/>
    <property type="molecule type" value="Genomic_DNA"/>
</dbReference>
<evidence type="ECO:0000313" key="1">
    <source>
        <dbReference type="EMBL" id="SVA86104.1"/>
    </source>
</evidence>
<sequence length="34" mass="4171">LTEKEALEWVERTFENEPTFAKREESAREFVNRK</sequence>